<dbReference type="Proteomes" id="UP000199073">
    <property type="component" value="Unassembled WGS sequence"/>
</dbReference>
<feature type="transmembrane region" description="Helical" evidence="6">
    <location>
        <begin position="716"/>
        <end position="735"/>
    </location>
</feature>
<dbReference type="InterPro" id="IPR003838">
    <property type="entry name" value="ABC3_permease_C"/>
</dbReference>
<keyword evidence="5 6" id="KW-0472">Membrane</keyword>
<sequence>MHLRYIYREIINSRGQAAVYILCVALSLVTIVAIDSFRRDIDTSLLSDAKNLLGGDIRVRSHRSFSPELTKQLAQLAKEPGIEATRSWELNTVVRRADGGASVLASLMAVEPNYPLYGEVKLISRKPMGSRLKPGSAVVQESLLKRLGGQVGDRVLVGNGDFGVVDLVERESARPLSFFNFAPRIFVSATELERLGLVGLGSRVHHQMLLKLSGGRLQDKGRFEQLVTSLEKAAKQGGEQVDTYLTAQSRMKRFLDNLLFFLSLISVFTLLLAGIGVERGLNALFSRKKNTFAMIRSMGASTGFVVGHYLVFTLFLTVAGCLLGIVLALSVKQVLPVMFSGLLPDNLSMRMALSDIVEGVWLGLLVAALFTYGPLRAVVDVRPATLFRHERRVPINKYKTFLVLLCGAAVVLGSLVRQLDDFKTGLYFLTGAACLIIVMSLLVTIVMKLLPAGHRLPLSYRQAVRSLNRPGGSTRTIMVAFGASLAVLLTIELVERNMHDTYISSYPPGSPNLFCLDIQKNQRSQFRELIGARVELFPVVRARLLAINGVEVDLSEERKRKGDRLSREFNLTYREKLLQDEILVSGKTLFYKATAPDSSPLAQVSVLDRVATMGNMKTGDVLTFNVQGVRLKAKISSIRSRNASMLYPFFYFVFEKKQLEEAPQTFFAALSLPVDTIGQVENRIVNALPNVITVNVSETASELGNIIEKMVRIIDFFAIFSIGAGSLILVSSYLATRMARVREAVYYKVLGGDSLFVSKVFILENLILALGSGCCGILVAQAASFSICYFMLDISYSSCWERSAVALLFLVLLVLGVGTATLRSVIREKPARFLRNSF</sequence>
<evidence type="ECO:0000256" key="4">
    <source>
        <dbReference type="ARBA" id="ARBA00022989"/>
    </source>
</evidence>
<evidence type="ECO:0000313" key="9">
    <source>
        <dbReference type="EMBL" id="SDO73745.1"/>
    </source>
</evidence>
<feature type="transmembrane region" description="Helical" evidence="6">
    <location>
        <begin position="306"/>
        <end position="327"/>
    </location>
</feature>
<accession>A0A1H0M036</accession>
<reference evidence="9 10" key="1">
    <citation type="submission" date="2016-10" db="EMBL/GenBank/DDBJ databases">
        <authorList>
            <person name="de Groot N.N."/>
        </authorList>
    </citation>
    <scope>NUCLEOTIDE SEQUENCE [LARGE SCALE GENOMIC DNA]</scope>
    <source>
        <strain evidence="9 10">DSM 12130</strain>
    </source>
</reference>
<dbReference type="InterPro" id="IPR025857">
    <property type="entry name" value="MacB_PCD"/>
</dbReference>
<name>A0A1H0M036_9BACT</name>
<dbReference type="AlphaFoldDB" id="A0A1H0M036"/>
<feature type="transmembrane region" description="Helical" evidence="6">
    <location>
        <begin position="400"/>
        <end position="419"/>
    </location>
</feature>
<feature type="transmembrane region" description="Helical" evidence="6">
    <location>
        <begin position="17"/>
        <end position="37"/>
    </location>
</feature>
<dbReference type="RefSeq" id="WP_092220250.1">
    <property type="nucleotide sequence ID" value="NZ_FNJI01000005.1"/>
</dbReference>
<evidence type="ECO:0000313" key="10">
    <source>
        <dbReference type="Proteomes" id="UP000199073"/>
    </source>
</evidence>
<evidence type="ECO:0000256" key="3">
    <source>
        <dbReference type="ARBA" id="ARBA00022692"/>
    </source>
</evidence>
<keyword evidence="3 6" id="KW-0812">Transmembrane</keyword>
<keyword evidence="2" id="KW-1003">Cell membrane</keyword>
<dbReference type="InterPro" id="IPR038766">
    <property type="entry name" value="Membrane_comp_ABC_pdt"/>
</dbReference>
<keyword evidence="4 6" id="KW-1133">Transmembrane helix</keyword>
<comment type="subcellular location">
    <subcellularLocation>
        <location evidence="1">Cell membrane</location>
        <topology evidence="1">Multi-pass membrane protein</topology>
    </subcellularLocation>
</comment>
<feature type="transmembrane region" description="Helical" evidence="6">
    <location>
        <begin position="425"/>
        <end position="451"/>
    </location>
</feature>
<feature type="transmembrane region" description="Helical" evidence="6">
    <location>
        <begin position="804"/>
        <end position="826"/>
    </location>
</feature>
<dbReference type="GO" id="GO:0005886">
    <property type="term" value="C:plasma membrane"/>
    <property type="evidence" value="ECO:0007669"/>
    <property type="project" value="UniProtKB-SubCell"/>
</dbReference>
<dbReference type="Pfam" id="PF02687">
    <property type="entry name" value="FtsX"/>
    <property type="match status" value="2"/>
</dbReference>
<evidence type="ECO:0000256" key="2">
    <source>
        <dbReference type="ARBA" id="ARBA00022475"/>
    </source>
</evidence>
<evidence type="ECO:0000256" key="5">
    <source>
        <dbReference type="ARBA" id="ARBA00023136"/>
    </source>
</evidence>
<feature type="domain" description="MacB-like periplasmic core" evidence="8">
    <location>
        <begin position="18"/>
        <end position="215"/>
    </location>
</feature>
<evidence type="ECO:0000256" key="6">
    <source>
        <dbReference type="SAM" id="Phobius"/>
    </source>
</evidence>
<proteinExistence type="predicted"/>
<dbReference type="EMBL" id="FNJI01000005">
    <property type="protein sequence ID" value="SDO73745.1"/>
    <property type="molecule type" value="Genomic_DNA"/>
</dbReference>
<dbReference type="Pfam" id="PF12704">
    <property type="entry name" value="MacB_PCD"/>
    <property type="match status" value="1"/>
</dbReference>
<feature type="transmembrane region" description="Helical" evidence="6">
    <location>
        <begin position="472"/>
        <end position="491"/>
    </location>
</feature>
<feature type="transmembrane region" description="Helical" evidence="6">
    <location>
        <begin position="359"/>
        <end position="379"/>
    </location>
</feature>
<organism evidence="9 10">
    <name type="scientific">Desulforhopalus singaporensis</name>
    <dbReference type="NCBI Taxonomy" id="91360"/>
    <lineage>
        <taxon>Bacteria</taxon>
        <taxon>Pseudomonadati</taxon>
        <taxon>Thermodesulfobacteriota</taxon>
        <taxon>Desulfobulbia</taxon>
        <taxon>Desulfobulbales</taxon>
        <taxon>Desulfocapsaceae</taxon>
        <taxon>Desulforhopalus</taxon>
    </lineage>
</organism>
<gene>
    <name evidence="9" type="ORF">SAMN05660330_00926</name>
</gene>
<evidence type="ECO:0000259" key="7">
    <source>
        <dbReference type="Pfam" id="PF02687"/>
    </source>
</evidence>
<evidence type="ECO:0000259" key="8">
    <source>
        <dbReference type="Pfam" id="PF12704"/>
    </source>
</evidence>
<feature type="domain" description="ABC3 transporter permease C-terminal" evidence="7">
    <location>
        <begin position="264"/>
        <end position="377"/>
    </location>
</feature>
<evidence type="ECO:0000256" key="1">
    <source>
        <dbReference type="ARBA" id="ARBA00004651"/>
    </source>
</evidence>
<feature type="transmembrane region" description="Helical" evidence="6">
    <location>
        <begin position="766"/>
        <end position="792"/>
    </location>
</feature>
<dbReference type="PANTHER" id="PTHR30287:SF1">
    <property type="entry name" value="INNER MEMBRANE PROTEIN"/>
    <property type="match status" value="1"/>
</dbReference>
<dbReference type="STRING" id="91360.SAMN05660330_00926"/>
<keyword evidence="10" id="KW-1185">Reference proteome</keyword>
<dbReference type="PANTHER" id="PTHR30287">
    <property type="entry name" value="MEMBRANE COMPONENT OF PREDICTED ABC SUPERFAMILY METABOLITE UPTAKE TRANSPORTER"/>
    <property type="match status" value="1"/>
</dbReference>
<protein>
    <submittedName>
        <fullName evidence="9">Putative ABC transport system permease protein</fullName>
    </submittedName>
</protein>
<feature type="transmembrane region" description="Helical" evidence="6">
    <location>
        <begin position="258"/>
        <end position="277"/>
    </location>
</feature>
<feature type="domain" description="ABC3 transporter permease C-terminal" evidence="7">
    <location>
        <begin position="716"/>
        <end position="829"/>
    </location>
</feature>